<keyword evidence="10" id="KW-1185">Reference proteome</keyword>
<name>V8GAC1_9BURK</name>
<feature type="transmembrane region" description="Helical" evidence="7">
    <location>
        <begin position="18"/>
        <end position="42"/>
    </location>
</feature>
<evidence type="ECO:0000256" key="6">
    <source>
        <dbReference type="ARBA" id="ARBA00023136"/>
    </source>
</evidence>
<dbReference type="EMBL" id="AYSV01000043">
    <property type="protein sequence ID" value="ETD72637.1"/>
    <property type="molecule type" value="Genomic_DNA"/>
</dbReference>
<dbReference type="AlphaFoldDB" id="V8GAC1"/>
<evidence type="ECO:0000313" key="10">
    <source>
        <dbReference type="Proteomes" id="UP000018766"/>
    </source>
</evidence>
<evidence type="ECO:0000256" key="2">
    <source>
        <dbReference type="ARBA" id="ARBA00006464"/>
    </source>
</evidence>
<comment type="caution">
    <text evidence="9">The sequence shown here is derived from an EMBL/GenBank/DDBJ whole genome shotgun (WGS) entry which is preliminary data.</text>
</comment>
<organism evidence="9 10">
    <name type="scientific">Pelistega indica</name>
    <dbReference type="NCBI Taxonomy" id="1414851"/>
    <lineage>
        <taxon>Bacteria</taxon>
        <taxon>Pseudomonadati</taxon>
        <taxon>Pseudomonadota</taxon>
        <taxon>Betaproteobacteria</taxon>
        <taxon>Burkholderiales</taxon>
        <taxon>Alcaligenaceae</taxon>
        <taxon>Pelistega</taxon>
    </lineage>
</organism>
<evidence type="ECO:0000256" key="4">
    <source>
        <dbReference type="ARBA" id="ARBA00022692"/>
    </source>
</evidence>
<feature type="transmembrane region" description="Helical" evidence="7">
    <location>
        <begin position="84"/>
        <end position="105"/>
    </location>
</feature>
<dbReference type="InterPro" id="IPR017475">
    <property type="entry name" value="EPS_sugar_tfrase"/>
</dbReference>
<dbReference type="PANTHER" id="PTHR30576:SF0">
    <property type="entry name" value="UNDECAPRENYL-PHOSPHATE N-ACETYLGALACTOSAMINYL 1-PHOSPHATE TRANSFERASE-RELATED"/>
    <property type="match status" value="1"/>
</dbReference>
<gene>
    <name evidence="9" type="ORF">V757_03100</name>
</gene>
<proteinExistence type="inferred from homology"/>
<evidence type="ECO:0000256" key="1">
    <source>
        <dbReference type="ARBA" id="ARBA00004141"/>
    </source>
</evidence>
<evidence type="ECO:0000256" key="7">
    <source>
        <dbReference type="SAM" id="Phobius"/>
    </source>
</evidence>
<evidence type="ECO:0000256" key="3">
    <source>
        <dbReference type="ARBA" id="ARBA00022679"/>
    </source>
</evidence>
<dbReference type="RefSeq" id="WP_023949819.1">
    <property type="nucleotide sequence ID" value="NZ_AYSV01000043.1"/>
</dbReference>
<evidence type="ECO:0000259" key="8">
    <source>
        <dbReference type="Pfam" id="PF02397"/>
    </source>
</evidence>
<evidence type="ECO:0000256" key="5">
    <source>
        <dbReference type="ARBA" id="ARBA00022989"/>
    </source>
</evidence>
<dbReference type="NCBIfam" id="TIGR03025">
    <property type="entry name" value="EPS_sugtrans"/>
    <property type="match status" value="1"/>
</dbReference>
<evidence type="ECO:0000313" key="9">
    <source>
        <dbReference type="EMBL" id="ETD72637.1"/>
    </source>
</evidence>
<keyword evidence="6 7" id="KW-0472">Membrane</keyword>
<dbReference type="GO" id="GO:0016780">
    <property type="term" value="F:phosphotransferase activity, for other substituted phosphate groups"/>
    <property type="evidence" value="ECO:0007669"/>
    <property type="project" value="TreeGrafter"/>
</dbReference>
<comment type="similarity">
    <text evidence="2">Belongs to the bacterial sugar transferase family.</text>
</comment>
<feature type="transmembrane region" description="Helical" evidence="7">
    <location>
        <begin position="111"/>
        <end position="131"/>
    </location>
</feature>
<comment type="subcellular location">
    <subcellularLocation>
        <location evidence="1">Membrane</location>
        <topology evidence="1">Multi-pass membrane protein</topology>
    </subcellularLocation>
</comment>
<reference evidence="9 10" key="1">
    <citation type="submission" date="2013-11" db="EMBL/GenBank/DDBJ databases">
        <title>Genomic analysis of Pelistega sp. HM-7.</title>
        <authorList>
            <person name="Kumbhare S.V."/>
            <person name="Shetty S.A."/>
            <person name="Sharma O."/>
            <person name="Dhotre D.P."/>
        </authorList>
    </citation>
    <scope>NUCLEOTIDE SEQUENCE [LARGE SCALE GENOMIC DNA]</scope>
    <source>
        <strain evidence="9 10">HM-7</strain>
    </source>
</reference>
<dbReference type="PATRIC" id="fig|1414851.3.peg.614"/>
<accession>V8GAC1</accession>
<dbReference type="Pfam" id="PF02397">
    <property type="entry name" value="Bac_transf"/>
    <property type="match status" value="1"/>
</dbReference>
<keyword evidence="5 7" id="KW-1133">Transmembrane helix</keyword>
<dbReference type="GO" id="GO:0016020">
    <property type="term" value="C:membrane"/>
    <property type="evidence" value="ECO:0007669"/>
    <property type="project" value="UniProtKB-SubCell"/>
</dbReference>
<protein>
    <submittedName>
        <fullName evidence="9">Glycosyl transferase</fullName>
    </submittedName>
</protein>
<keyword evidence="3 9" id="KW-0808">Transferase</keyword>
<dbReference type="PANTHER" id="PTHR30576">
    <property type="entry name" value="COLANIC BIOSYNTHESIS UDP-GLUCOSE LIPID CARRIER TRANSFERASE"/>
    <property type="match status" value="1"/>
</dbReference>
<sequence>MKNNTNLYKRHSKWYERLFFSTTTQIIIMTLVSAVFPAFLMWGSYFFVVPKDTQLNSFLGVIVSNALALIILRMLLKFPGDRSSGFIISAILSCYSVLFVLFFIFRLDYSIVFLMISLLFSLAYAFVGYFLGRRWIIPKIALVPVGKALYLLETTQATWFVIENPEAVEKRRYNMIVADLYASELSPEWQKFLANCVLAGVPVYNAKQVEESLTGRVRIRHMYENQLGSLLPSPVYSLIKRFIDVVAVLFVMPIVLPIMLITAIIIKLESKGGALFIQKRVGKGGKEFNIYKFRSMAHDSEKDGAKFASASDMRVTRVGKFIRKTRIDELPQFFNVLKGDMSLIGPRPEQKVFVDQFEKSIPFYNYRHIVRPGISGWAQVMQGYTADVEDTQIKVEFDFYYIKHFSLWLDVLIVFKTIKTMLTGFGAR</sequence>
<dbReference type="Proteomes" id="UP000018766">
    <property type="component" value="Unassembled WGS sequence"/>
</dbReference>
<dbReference type="OrthoDB" id="9808602at2"/>
<feature type="transmembrane region" description="Helical" evidence="7">
    <location>
        <begin position="54"/>
        <end position="72"/>
    </location>
</feature>
<feature type="domain" description="Bacterial sugar transferase" evidence="8">
    <location>
        <begin position="240"/>
        <end position="422"/>
    </location>
</feature>
<dbReference type="InterPro" id="IPR003362">
    <property type="entry name" value="Bact_transf"/>
</dbReference>
<feature type="transmembrane region" description="Helical" evidence="7">
    <location>
        <begin position="242"/>
        <end position="266"/>
    </location>
</feature>
<keyword evidence="4 7" id="KW-0812">Transmembrane</keyword>